<feature type="compositionally biased region" description="Polar residues" evidence="6">
    <location>
        <begin position="622"/>
        <end position="638"/>
    </location>
</feature>
<dbReference type="FunFam" id="1.10.510.10:FF:000536">
    <property type="entry name" value="Cyclin-dependent kinase WEE1"/>
    <property type="match status" value="1"/>
</dbReference>
<dbReference type="AlphaFoldDB" id="A0A9P4UP48"/>
<feature type="region of interest" description="Disordered" evidence="6">
    <location>
        <begin position="1"/>
        <end position="28"/>
    </location>
</feature>
<feature type="compositionally biased region" description="Low complexity" evidence="6">
    <location>
        <begin position="954"/>
        <end position="965"/>
    </location>
</feature>
<accession>A0A9P4UP48</accession>
<evidence type="ECO:0000256" key="6">
    <source>
        <dbReference type="SAM" id="MobiDB-lite"/>
    </source>
</evidence>
<dbReference type="GO" id="GO:0005634">
    <property type="term" value="C:nucleus"/>
    <property type="evidence" value="ECO:0007669"/>
    <property type="project" value="TreeGrafter"/>
</dbReference>
<dbReference type="GO" id="GO:0004713">
    <property type="term" value="F:protein tyrosine kinase activity"/>
    <property type="evidence" value="ECO:0007669"/>
    <property type="project" value="TreeGrafter"/>
</dbReference>
<feature type="region of interest" description="Disordered" evidence="6">
    <location>
        <begin position="947"/>
        <end position="974"/>
    </location>
</feature>
<reference evidence="8" key="1">
    <citation type="journal article" date="2020" name="Stud. Mycol.">
        <title>101 Dothideomycetes genomes: a test case for predicting lifestyles and emergence of pathogens.</title>
        <authorList>
            <person name="Haridas S."/>
            <person name="Albert R."/>
            <person name="Binder M."/>
            <person name="Bloem J."/>
            <person name="Labutti K."/>
            <person name="Salamov A."/>
            <person name="Andreopoulos B."/>
            <person name="Baker S."/>
            <person name="Barry K."/>
            <person name="Bills G."/>
            <person name="Bluhm B."/>
            <person name="Cannon C."/>
            <person name="Castanera R."/>
            <person name="Culley D."/>
            <person name="Daum C."/>
            <person name="Ezra D."/>
            <person name="Gonzalez J."/>
            <person name="Henrissat B."/>
            <person name="Kuo A."/>
            <person name="Liang C."/>
            <person name="Lipzen A."/>
            <person name="Lutzoni F."/>
            <person name="Magnuson J."/>
            <person name="Mondo S."/>
            <person name="Nolan M."/>
            <person name="Ohm R."/>
            <person name="Pangilinan J."/>
            <person name="Park H.-J."/>
            <person name="Ramirez L."/>
            <person name="Alfaro M."/>
            <person name="Sun H."/>
            <person name="Tritt A."/>
            <person name="Yoshinaga Y."/>
            <person name="Zwiers L.-H."/>
            <person name="Turgeon B."/>
            <person name="Goodwin S."/>
            <person name="Spatafora J."/>
            <person name="Crous P."/>
            <person name="Grigoriev I."/>
        </authorList>
    </citation>
    <scope>NUCLEOTIDE SEQUENCE</scope>
    <source>
        <strain evidence="8">CBS 116435</strain>
    </source>
</reference>
<evidence type="ECO:0000256" key="1">
    <source>
        <dbReference type="ARBA" id="ARBA00022679"/>
    </source>
</evidence>
<dbReference type="PROSITE" id="PS00108">
    <property type="entry name" value="PROTEIN_KINASE_ST"/>
    <property type="match status" value="1"/>
</dbReference>
<dbReference type="PANTHER" id="PTHR11042">
    <property type="entry name" value="EUKARYOTIC TRANSLATION INITIATION FACTOR 2-ALPHA KINASE EIF2-ALPHA KINASE -RELATED"/>
    <property type="match status" value="1"/>
</dbReference>
<keyword evidence="9" id="KW-1185">Reference proteome</keyword>
<keyword evidence="4" id="KW-0067">ATP-binding</keyword>
<dbReference type="PROSITE" id="PS50011">
    <property type="entry name" value="PROTEIN_KINASE_DOM"/>
    <property type="match status" value="1"/>
</dbReference>
<dbReference type="OrthoDB" id="5337378at2759"/>
<dbReference type="SMART" id="SM00220">
    <property type="entry name" value="S_TKc"/>
    <property type="match status" value="1"/>
</dbReference>
<feature type="domain" description="Protein kinase" evidence="7">
    <location>
        <begin position="704"/>
        <end position="1040"/>
    </location>
</feature>
<keyword evidence="1" id="KW-0808">Transferase</keyword>
<dbReference type="InterPro" id="IPR050339">
    <property type="entry name" value="CC_SR_Kinase"/>
</dbReference>
<keyword evidence="2" id="KW-0547">Nucleotide-binding</keyword>
<feature type="compositionally biased region" description="Polar residues" evidence="6">
    <location>
        <begin position="648"/>
        <end position="666"/>
    </location>
</feature>
<dbReference type="SUPFAM" id="SSF56112">
    <property type="entry name" value="Protein kinase-like (PK-like)"/>
    <property type="match status" value="1"/>
</dbReference>
<organism evidence="8 9">
    <name type="scientific">Polychaeton citri CBS 116435</name>
    <dbReference type="NCBI Taxonomy" id="1314669"/>
    <lineage>
        <taxon>Eukaryota</taxon>
        <taxon>Fungi</taxon>
        <taxon>Dikarya</taxon>
        <taxon>Ascomycota</taxon>
        <taxon>Pezizomycotina</taxon>
        <taxon>Dothideomycetes</taxon>
        <taxon>Dothideomycetidae</taxon>
        <taxon>Capnodiales</taxon>
        <taxon>Capnodiaceae</taxon>
        <taxon>Polychaeton</taxon>
    </lineage>
</organism>
<protein>
    <submittedName>
        <fullName evidence="8">Kinase-like protein</fullName>
    </submittedName>
</protein>
<dbReference type="Proteomes" id="UP000799441">
    <property type="component" value="Unassembled WGS sequence"/>
</dbReference>
<dbReference type="EMBL" id="MU003803">
    <property type="protein sequence ID" value="KAF2720091.1"/>
    <property type="molecule type" value="Genomic_DNA"/>
</dbReference>
<feature type="region of interest" description="Disordered" evidence="6">
    <location>
        <begin position="58"/>
        <end position="156"/>
    </location>
</feature>
<feature type="region of interest" description="Disordered" evidence="6">
    <location>
        <begin position="234"/>
        <end position="308"/>
    </location>
</feature>
<dbReference type="InterPro" id="IPR011009">
    <property type="entry name" value="Kinase-like_dom_sf"/>
</dbReference>
<dbReference type="Gene3D" id="3.30.200.20">
    <property type="entry name" value="Phosphorylase Kinase, domain 1"/>
    <property type="match status" value="1"/>
</dbReference>
<feature type="compositionally biased region" description="Polar residues" evidence="6">
    <location>
        <begin position="116"/>
        <end position="133"/>
    </location>
</feature>
<evidence type="ECO:0000256" key="3">
    <source>
        <dbReference type="ARBA" id="ARBA00022777"/>
    </source>
</evidence>
<evidence type="ECO:0000256" key="2">
    <source>
        <dbReference type="ARBA" id="ARBA00022741"/>
    </source>
</evidence>
<dbReference type="Gene3D" id="1.10.510.10">
    <property type="entry name" value="Transferase(Phosphotransferase) domain 1"/>
    <property type="match status" value="1"/>
</dbReference>
<dbReference type="GO" id="GO:0005737">
    <property type="term" value="C:cytoplasm"/>
    <property type="evidence" value="ECO:0007669"/>
    <property type="project" value="TreeGrafter"/>
</dbReference>
<evidence type="ECO:0000256" key="5">
    <source>
        <dbReference type="ARBA" id="ARBA00037982"/>
    </source>
</evidence>
<dbReference type="InterPro" id="IPR000719">
    <property type="entry name" value="Prot_kinase_dom"/>
</dbReference>
<gene>
    <name evidence="8" type="ORF">K431DRAFT_97271</name>
</gene>
<dbReference type="Pfam" id="PF00069">
    <property type="entry name" value="Pkinase"/>
    <property type="match status" value="1"/>
</dbReference>
<feature type="compositionally biased region" description="Polar residues" evidence="6">
    <location>
        <begin position="549"/>
        <end position="562"/>
    </location>
</feature>
<comment type="caution">
    <text evidence="8">The sequence shown here is derived from an EMBL/GenBank/DDBJ whole genome shotgun (WGS) entry which is preliminary data.</text>
</comment>
<dbReference type="PANTHER" id="PTHR11042:SF196">
    <property type="entry name" value="MITOSIS INHIBITOR PROTEIN KINASE SWE1"/>
    <property type="match status" value="1"/>
</dbReference>
<evidence type="ECO:0000259" key="7">
    <source>
        <dbReference type="PROSITE" id="PS50011"/>
    </source>
</evidence>
<dbReference type="GO" id="GO:0005524">
    <property type="term" value="F:ATP binding"/>
    <property type="evidence" value="ECO:0007669"/>
    <property type="project" value="UniProtKB-KW"/>
</dbReference>
<feature type="compositionally biased region" description="Polar residues" evidence="6">
    <location>
        <begin position="253"/>
        <end position="267"/>
    </location>
</feature>
<sequence length="1077" mass="116844">MELEYSPRNSAGQIPHLLSSPRSPAPVVESFPGIRQLRRTLSRSPSKASKFSLYTTYSGHLSPNAARPSALSRPFTVDGTVEPNARPRYSIKRTGGSRTSVRKTSPKSPLRRALSDNPNQTNINVSTMPSTRISMDGDQENLSSGEATPRASGEMKLDEAPRTDFRKTHADKFLQGPLGDVNSPAKSSPLKRSDGVMNLDAASFGSPRAKRRSLHGFSSLSNDFSVFENMQDASPTMQQANKDDSDAFRDSGVSFSSSTWPAPSTRSPCRRFPNLRKSTMQHRVAPSRSRASYDSNDDRGGPPSPFMSRAKARISLDGALASRETDFDSLFSRSNANEPPVQFLPPAPRQSQSAPKPHPLSNALSPSSSASSMDDGQRSPKRKQGDALFLKPVLPKHLPTFSKSLPIGSTRPKPGPSNDPSQESFATPFGYKMAKPAPQAFMSTGLISKRNRNIDESAEFGGSFNMPDTPSKKSHPIITATPAPSHGFGKTKQPIHEFGSPNTPFNGRVSNTSSQAFGKGANIFGSHIKAPQLTRRGSFASINGDDLSMSPTQNLHHQSSNDDLPPTPTKSASTSGVARPQSKGKSNSLRSSLFGRRTSLDPEMFSPVGKGEASTQTERDTTPNSANGKKRSPQTPLESFTPPDPSGLSISAGNRASLLVNSNSFPPATPTGPRDSAFGASKGQSKASSGYFANDVDTALTSRFGYISNIGIGEFSQVYRVENPVGDESTAVSFSKPSPAGHVWAVKKARKPYIGNKDRQRKMREAHILKAIRGHEHIIEFFDVWEAKNHLYIQTEFCEDGNLKDFLAQTGNKGRLDDFRIWKILLELAQGVKSIHDANFIHLDLKPANVFIDWEGVLKIGDFGMASEWPAPAGLDGEGDREYIGPEVLCGQFDRPADIFALGMIMLEIAGNIVLPDNGKSWQRLRAGDLSDLPSLTFSSDNSLLRDGSGNPISSSSTSTTVASTPFGSDADPMDDDLGFLKTPIAKRDRDHDLVQPPNFMVDPTDSEALESIVQWMLRPDPIHRPNVNQILACGGVQWVERRRRAGATIYEGNWGPADEVLSHIGGDDNDVEMSDI</sequence>
<keyword evidence="3 8" id="KW-0418">Kinase</keyword>
<feature type="region of interest" description="Disordered" evidence="6">
    <location>
        <begin position="539"/>
        <end position="689"/>
    </location>
</feature>
<name>A0A9P4UP48_9PEZI</name>
<feature type="compositionally biased region" description="Low complexity" evidence="6">
    <location>
        <begin position="359"/>
        <end position="372"/>
    </location>
</feature>
<comment type="similarity">
    <text evidence="5">Belongs to the protein kinase superfamily. Ser/Thr protein kinase family. GCN2 subfamily.</text>
</comment>
<dbReference type="GO" id="GO:0110031">
    <property type="term" value="P:negative regulation of G2/MI transition of meiotic cell cycle"/>
    <property type="evidence" value="ECO:0007669"/>
    <property type="project" value="TreeGrafter"/>
</dbReference>
<evidence type="ECO:0000256" key="4">
    <source>
        <dbReference type="ARBA" id="ARBA00022840"/>
    </source>
</evidence>
<dbReference type="InterPro" id="IPR008271">
    <property type="entry name" value="Ser/Thr_kinase_AS"/>
</dbReference>
<evidence type="ECO:0000313" key="8">
    <source>
        <dbReference type="EMBL" id="KAF2720091.1"/>
    </source>
</evidence>
<feature type="compositionally biased region" description="Low complexity" evidence="6">
    <location>
        <begin position="676"/>
        <end position="689"/>
    </location>
</feature>
<evidence type="ECO:0000313" key="9">
    <source>
        <dbReference type="Proteomes" id="UP000799441"/>
    </source>
</evidence>
<proteinExistence type="inferred from homology"/>
<feature type="region of interest" description="Disordered" evidence="6">
    <location>
        <begin position="174"/>
        <end position="193"/>
    </location>
</feature>
<feature type="region of interest" description="Disordered" evidence="6">
    <location>
        <begin position="330"/>
        <end position="426"/>
    </location>
</feature>